<reference evidence="4" key="1">
    <citation type="submission" date="2018-12" db="EMBL/GenBank/DDBJ databases">
        <title>Complete genome sequence of Paenibacillus sp. MBLB1234.</title>
        <authorList>
            <person name="Nam Y.-D."/>
            <person name="Kang J."/>
            <person name="Chung W.-H."/>
            <person name="Park Y.S."/>
        </authorList>
    </citation>
    <scope>NUCLEOTIDE SEQUENCE [LARGE SCALE GENOMIC DNA]</scope>
    <source>
        <strain evidence="4">MBLB1234</strain>
    </source>
</reference>
<dbReference type="AlphaFoldDB" id="A0A3Q9IGJ5"/>
<dbReference type="GO" id="GO:0016757">
    <property type="term" value="F:glycosyltransferase activity"/>
    <property type="evidence" value="ECO:0007669"/>
    <property type="project" value="InterPro"/>
</dbReference>
<protein>
    <submittedName>
        <fullName evidence="3">Glycosyltransferase family 1 protein</fullName>
    </submittedName>
</protein>
<dbReference type="Gene3D" id="3.40.50.2000">
    <property type="entry name" value="Glycogen Phosphorylase B"/>
    <property type="match status" value="2"/>
</dbReference>
<evidence type="ECO:0000313" key="4">
    <source>
        <dbReference type="Proteomes" id="UP000270678"/>
    </source>
</evidence>
<dbReference type="InterPro" id="IPR028098">
    <property type="entry name" value="Glyco_trans_4-like_N"/>
</dbReference>
<evidence type="ECO:0000259" key="1">
    <source>
        <dbReference type="Pfam" id="PF00534"/>
    </source>
</evidence>
<keyword evidence="4" id="KW-1185">Reference proteome</keyword>
<dbReference type="KEGG" id="plut:EI981_23520"/>
<evidence type="ECO:0000259" key="2">
    <source>
        <dbReference type="Pfam" id="PF13439"/>
    </source>
</evidence>
<organism evidence="3 4">
    <name type="scientific">Paenibacillus lutimineralis</name>
    <dbReference type="NCBI Taxonomy" id="2707005"/>
    <lineage>
        <taxon>Bacteria</taxon>
        <taxon>Bacillati</taxon>
        <taxon>Bacillota</taxon>
        <taxon>Bacilli</taxon>
        <taxon>Bacillales</taxon>
        <taxon>Paenibacillaceae</taxon>
        <taxon>Paenibacillus</taxon>
    </lineage>
</organism>
<keyword evidence="3" id="KW-0808">Transferase</keyword>
<feature type="domain" description="Glycosyl transferase family 1" evidence="1">
    <location>
        <begin position="194"/>
        <end position="358"/>
    </location>
</feature>
<dbReference type="Pfam" id="PF00534">
    <property type="entry name" value="Glycos_transf_1"/>
    <property type="match status" value="1"/>
</dbReference>
<accession>A0A3Q9IGJ5</accession>
<dbReference type="CDD" id="cd03801">
    <property type="entry name" value="GT4_PimA-like"/>
    <property type="match status" value="1"/>
</dbReference>
<dbReference type="InterPro" id="IPR001296">
    <property type="entry name" value="Glyco_trans_1"/>
</dbReference>
<dbReference type="PANTHER" id="PTHR45947:SF3">
    <property type="entry name" value="SULFOQUINOVOSYL TRANSFERASE SQD2"/>
    <property type="match status" value="1"/>
</dbReference>
<name>A0A3Q9IGJ5_9BACL</name>
<evidence type="ECO:0000313" key="3">
    <source>
        <dbReference type="EMBL" id="AZS18439.1"/>
    </source>
</evidence>
<dbReference type="InterPro" id="IPR050194">
    <property type="entry name" value="Glycosyltransferase_grp1"/>
</dbReference>
<proteinExistence type="predicted"/>
<dbReference type="Proteomes" id="UP000270678">
    <property type="component" value="Chromosome"/>
</dbReference>
<dbReference type="Pfam" id="PF13439">
    <property type="entry name" value="Glyco_transf_4"/>
    <property type="match status" value="1"/>
</dbReference>
<dbReference type="EMBL" id="CP034346">
    <property type="protein sequence ID" value="AZS18439.1"/>
    <property type="molecule type" value="Genomic_DNA"/>
</dbReference>
<feature type="domain" description="Glycosyltransferase subfamily 4-like N-terminal" evidence="2">
    <location>
        <begin position="51"/>
        <end position="170"/>
    </location>
</feature>
<dbReference type="PANTHER" id="PTHR45947">
    <property type="entry name" value="SULFOQUINOVOSYL TRANSFERASE SQD2"/>
    <property type="match status" value="1"/>
</dbReference>
<sequence length="382" mass="43243">MERHKVAVITPGSFIIPSGRSSSVERVIEKVVPLASDQLNIRIFGLSDRQLPNFGMVGHVPCFRLPGGHRYLQSILQHLRKWHPDTIDVHNRPRLAFQIKRKLPFTRVLLTLHSTTFISTAYSPLFETSHWLNRVDGIVVNSEYLRSELLLRFPGLQVPILVNPLGVSLEDFIPRWTPLGESLRQARLADFGWENRKVVLYVGRLQRAKEVHHILSAWPTIQKRVPDAMLVIVGSAFYGTDRETAYVRKLKKLAEPYQDHVVFLPYIKYPRVADCYNLADVVIVPSGEEEAFGLVNVEAMAAAIPVIATNTGGIPEIVADGESGLLLPPGSLQQGLAEYISYLLNHEEVRRVIGCTGRELARSRFRWKHTAERWGQLMRGIE</sequence>
<dbReference type="SUPFAM" id="SSF53756">
    <property type="entry name" value="UDP-Glycosyltransferase/glycogen phosphorylase"/>
    <property type="match status" value="1"/>
</dbReference>
<dbReference type="OrthoDB" id="139410at2"/>
<gene>
    <name evidence="3" type="ORF">EI981_23520</name>
</gene>